<dbReference type="KEGG" id="cthi:THC_1792"/>
<dbReference type="GO" id="GO:0003755">
    <property type="term" value="F:peptidyl-prolyl cis-trans isomerase activity"/>
    <property type="evidence" value="ECO:0007669"/>
    <property type="project" value="InterPro"/>
</dbReference>
<feature type="transmembrane region" description="Helical" evidence="11">
    <location>
        <begin position="12"/>
        <end position="33"/>
    </location>
</feature>
<dbReference type="Pfam" id="PF13624">
    <property type="entry name" value="SurA_N_3"/>
    <property type="match status" value="1"/>
</dbReference>
<evidence type="ECO:0000256" key="1">
    <source>
        <dbReference type="ARBA" id="ARBA00004382"/>
    </source>
</evidence>
<dbReference type="EMBL" id="AP014945">
    <property type="protein sequence ID" value="BAU24151.1"/>
    <property type="molecule type" value="Genomic_DNA"/>
</dbReference>
<reference evidence="14" key="2">
    <citation type="journal article" date="2016" name="Int. J. Syst. Evol. Microbiol.">
        <title>Caldimicrobium thiodismutans sp. nov., a sulfur-disproportionating bacterium isolated from a hot spring.</title>
        <authorList>
            <person name="Kojima H."/>
            <person name="Umezawa K."/>
            <person name="Fukui M."/>
        </authorList>
    </citation>
    <scope>NUCLEOTIDE SEQUENCE [LARGE SCALE GENOMIC DNA]</scope>
    <source>
        <strain evidence="14">TF1</strain>
    </source>
</reference>
<evidence type="ECO:0000259" key="12">
    <source>
        <dbReference type="Pfam" id="PF13145"/>
    </source>
</evidence>
<evidence type="ECO:0000256" key="2">
    <source>
        <dbReference type="ARBA" id="ARBA00022475"/>
    </source>
</evidence>
<keyword evidence="6 11" id="KW-0472">Membrane</keyword>
<dbReference type="Proteomes" id="UP000068196">
    <property type="component" value="Chromosome"/>
</dbReference>
<dbReference type="InterPro" id="IPR052029">
    <property type="entry name" value="PpiD_chaperone"/>
</dbReference>
<protein>
    <recommendedName>
        <fullName evidence="9">Periplasmic chaperone PpiD</fullName>
    </recommendedName>
    <alternativeName>
        <fullName evidence="10">Periplasmic folding chaperone</fullName>
    </alternativeName>
</protein>
<dbReference type="GO" id="GO:0005886">
    <property type="term" value="C:plasma membrane"/>
    <property type="evidence" value="ECO:0007669"/>
    <property type="project" value="UniProtKB-SubCell"/>
</dbReference>
<evidence type="ECO:0000313" key="13">
    <source>
        <dbReference type="EMBL" id="BAU24151.1"/>
    </source>
</evidence>
<evidence type="ECO:0000256" key="8">
    <source>
        <dbReference type="ARBA" id="ARBA00038408"/>
    </source>
</evidence>
<name>A0A0U5AJS7_9BACT</name>
<feature type="domain" description="PpiC" evidence="12">
    <location>
        <begin position="369"/>
        <end position="463"/>
    </location>
</feature>
<dbReference type="Gene3D" id="1.10.4030.10">
    <property type="entry name" value="Porin chaperone SurA, peptide-binding domain"/>
    <property type="match status" value="1"/>
</dbReference>
<evidence type="ECO:0000256" key="3">
    <source>
        <dbReference type="ARBA" id="ARBA00022519"/>
    </source>
</evidence>
<evidence type="ECO:0000256" key="11">
    <source>
        <dbReference type="SAM" id="Phobius"/>
    </source>
</evidence>
<keyword evidence="5 11" id="KW-1133">Transmembrane helix</keyword>
<sequence length="597" mass="69466">MFEFLRKGATSLFAKIFLAIIIIVFVFWGIGYFGTSDRNLVAEVDGEKINLKEFQEYYNFKFFQLKQAFGEVSSEDLKKMRFKEMALQELIRIKLTQRIAQDLGLKITQEEINLAISQLPFFQQEGRFNPSAYLAFLREMGLTPATFERILKADLLEQKLKGLLIAPILVSQDEVLEFAKFYHQKITLQEFILTMESCQREVKGDEKALESYFNAHRDLYVEEEKIKIAYYIIPFTGEVEVSEEEIKNYYAQNLNRFREPFKVKLRRIVIPGVDANAEKKAQEIKTQIKDLKDFAVFGSKTSEWFEDQALSQELKNILKLAKKGDILGPLKTSQGFTILGVEEVQPERVAKLEEVRDKIVSEIKKVKLRDRAKNHANAIYTKVVAENGLTKWGEKNQIKLEETGYLTQEELAKIFASRETANKIFKQGKGDYFSPLETEKAIYLVEILDKKPRRNLSFEEAKERVKNDYLKEKGRELCEGKVKSFLGKAKGQGNPIQIAQEMGFKEETKEILRKDLPEKLIQRGLPGLIEEPIITEEAIKIYYLQRIENSQQTFSLEELHTLRSLLLEKKREEVLKKYLEGYQKRAKIKVYPLFQQI</sequence>
<dbReference type="PANTHER" id="PTHR47529:SF1">
    <property type="entry name" value="PERIPLASMIC CHAPERONE PPID"/>
    <property type="match status" value="1"/>
</dbReference>
<evidence type="ECO:0000256" key="10">
    <source>
        <dbReference type="ARBA" id="ARBA00042775"/>
    </source>
</evidence>
<evidence type="ECO:0000256" key="5">
    <source>
        <dbReference type="ARBA" id="ARBA00022989"/>
    </source>
</evidence>
<proteinExistence type="inferred from homology"/>
<dbReference type="PATRIC" id="fig|1653476.3.peg.1868"/>
<keyword evidence="7" id="KW-0143">Chaperone</keyword>
<dbReference type="SUPFAM" id="SSF54534">
    <property type="entry name" value="FKBP-like"/>
    <property type="match status" value="1"/>
</dbReference>
<dbReference type="InterPro" id="IPR000297">
    <property type="entry name" value="PPIase_PpiC"/>
</dbReference>
<dbReference type="SUPFAM" id="SSF109998">
    <property type="entry name" value="Triger factor/SurA peptide-binding domain-like"/>
    <property type="match status" value="1"/>
</dbReference>
<evidence type="ECO:0000313" key="14">
    <source>
        <dbReference type="Proteomes" id="UP000068196"/>
    </source>
</evidence>
<gene>
    <name evidence="13" type="ORF">THC_1792</name>
</gene>
<dbReference type="Gene3D" id="3.10.50.40">
    <property type="match status" value="2"/>
</dbReference>
<keyword evidence="4 11" id="KW-0812">Transmembrane</keyword>
<evidence type="ECO:0000256" key="4">
    <source>
        <dbReference type="ARBA" id="ARBA00022692"/>
    </source>
</evidence>
<reference evidence="13 14" key="1">
    <citation type="journal article" date="2016" name="Int. J. Syst. Evol. Microbiol.">
        <title>Caldimicrobium thiodismutans sp. nov., a sulfur-disproportionating bacterium isolated from a hot spring, and emended description of the genus Caldimicrobium.</title>
        <authorList>
            <person name="Kojima H."/>
            <person name="Umezawa K."/>
            <person name="Fukui M."/>
        </authorList>
    </citation>
    <scope>NUCLEOTIDE SEQUENCE [LARGE SCALE GENOMIC DNA]</scope>
    <source>
        <strain evidence="13 14">TF1</strain>
    </source>
</reference>
<comment type="similarity">
    <text evidence="8">Belongs to the PpiD chaperone family.</text>
</comment>
<dbReference type="InterPro" id="IPR046357">
    <property type="entry name" value="PPIase_dom_sf"/>
</dbReference>
<evidence type="ECO:0000256" key="7">
    <source>
        <dbReference type="ARBA" id="ARBA00023186"/>
    </source>
</evidence>
<dbReference type="InterPro" id="IPR027304">
    <property type="entry name" value="Trigger_fact/SurA_dom_sf"/>
</dbReference>
<dbReference type="RefSeq" id="WP_068516411.1">
    <property type="nucleotide sequence ID" value="NZ_AP014945.1"/>
</dbReference>
<dbReference type="Pfam" id="PF13145">
    <property type="entry name" value="Rotamase_2"/>
    <property type="match status" value="2"/>
</dbReference>
<keyword evidence="14" id="KW-1185">Reference proteome</keyword>
<evidence type="ECO:0000256" key="9">
    <source>
        <dbReference type="ARBA" id="ARBA00040743"/>
    </source>
</evidence>
<dbReference type="OrthoDB" id="9812372at2"/>
<dbReference type="PANTHER" id="PTHR47529">
    <property type="entry name" value="PEPTIDYL-PROLYL CIS-TRANS ISOMERASE D"/>
    <property type="match status" value="1"/>
</dbReference>
<feature type="domain" description="PpiC" evidence="12">
    <location>
        <begin position="241"/>
        <end position="357"/>
    </location>
</feature>
<comment type="subcellular location">
    <subcellularLocation>
        <location evidence="1">Cell inner membrane</location>
        <topology evidence="1">Single-pass type II membrane protein</topology>
        <orientation evidence="1">Periplasmic side</orientation>
    </subcellularLocation>
</comment>
<organism evidence="13 14">
    <name type="scientific">Caldimicrobium thiodismutans</name>
    <dbReference type="NCBI Taxonomy" id="1653476"/>
    <lineage>
        <taxon>Bacteria</taxon>
        <taxon>Pseudomonadati</taxon>
        <taxon>Thermodesulfobacteriota</taxon>
        <taxon>Thermodesulfobacteria</taxon>
        <taxon>Thermodesulfobacteriales</taxon>
        <taxon>Thermodesulfobacteriaceae</taxon>
        <taxon>Caldimicrobium</taxon>
    </lineage>
</organism>
<keyword evidence="3" id="KW-0997">Cell inner membrane</keyword>
<accession>A0A0U5AJS7</accession>
<keyword evidence="2" id="KW-1003">Cell membrane</keyword>
<evidence type="ECO:0000256" key="6">
    <source>
        <dbReference type="ARBA" id="ARBA00023136"/>
    </source>
</evidence>
<dbReference type="STRING" id="1653476.THC_1792"/>
<dbReference type="AlphaFoldDB" id="A0A0U5AJS7"/>